<organism evidence="3 4">
    <name type="scientific">Rubinisphaera brasiliensis (strain ATCC 49424 / DSM 5305 / JCM 21570 / IAM 15109 / NBRC 103401 / IFAM 1448)</name>
    <name type="common">Planctomyces brasiliensis</name>
    <dbReference type="NCBI Taxonomy" id="756272"/>
    <lineage>
        <taxon>Bacteria</taxon>
        <taxon>Pseudomonadati</taxon>
        <taxon>Planctomycetota</taxon>
        <taxon>Planctomycetia</taxon>
        <taxon>Planctomycetales</taxon>
        <taxon>Planctomycetaceae</taxon>
        <taxon>Rubinisphaera</taxon>
    </lineage>
</organism>
<dbReference type="OrthoDB" id="182994at2"/>
<dbReference type="eggNOG" id="ENOG502Z7UP">
    <property type="taxonomic scope" value="Bacteria"/>
</dbReference>
<protein>
    <recommendedName>
        <fullName evidence="5">Major facilitator superfamily MFS_1</fullName>
    </recommendedName>
</protein>
<evidence type="ECO:0000313" key="4">
    <source>
        <dbReference type="Proteomes" id="UP000006860"/>
    </source>
</evidence>
<keyword evidence="2" id="KW-1133">Transmembrane helix</keyword>
<dbReference type="STRING" id="756272.Plabr_3875"/>
<evidence type="ECO:0000256" key="1">
    <source>
        <dbReference type="SAM" id="MobiDB-lite"/>
    </source>
</evidence>
<feature type="transmembrane region" description="Helical" evidence="2">
    <location>
        <begin position="223"/>
        <end position="243"/>
    </location>
</feature>
<feature type="transmembrane region" description="Helical" evidence="2">
    <location>
        <begin position="110"/>
        <end position="131"/>
    </location>
</feature>
<dbReference type="HOGENOM" id="CLU_609286_0_0_0"/>
<keyword evidence="4" id="KW-1185">Reference proteome</keyword>
<keyword evidence="2" id="KW-0472">Membrane</keyword>
<dbReference type="AlphaFoldDB" id="F0STI5"/>
<proteinExistence type="predicted"/>
<keyword evidence="2" id="KW-0812">Transmembrane</keyword>
<feature type="transmembrane region" description="Helical" evidence="2">
    <location>
        <begin position="255"/>
        <end position="278"/>
    </location>
</feature>
<dbReference type="Proteomes" id="UP000006860">
    <property type="component" value="Chromosome"/>
</dbReference>
<gene>
    <name evidence="3" type="ordered locus">Plabr_3875</name>
</gene>
<dbReference type="RefSeq" id="WP_013630171.1">
    <property type="nucleotide sequence ID" value="NC_015174.1"/>
</dbReference>
<dbReference type="KEGG" id="pbs:Plabr_3875"/>
<dbReference type="EMBL" id="CP002546">
    <property type="protein sequence ID" value="ADY61454.1"/>
    <property type="molecule type" value="Genomic_DNA"/>
</dbReference>
<feature type="transmembrane region" description="Helical" evidence="2">
    <location>
        <begin position="138"/>
        <end position="159"/>
    </location>
</feature>
<feature type="transmembrane region" description="Helical" evidence="2">
    <location>
        <begin position="12"/>
        <end position="33"/>
    </location>
</feature>
<feature type="transmembrane region" description="Helical" evidence="2">
    <location>
        <begin position="86"/>
        <end position="104"/>
    </location>
</feature>
<feature type="region of interest" description="Disordered" evidence="1">
    <location>
        <begin position="418"/>
        <end position="444"/>
    </location>
</feature>
<sequence length="444" mass="48490">MNQVRETPERGHSFWAIGAVVAAFGTYFCMYGFRKPFTAAAYESSEFWGIGFKTIAVSAQVIGYTLSKFIGIKVIAEMKPQRRAMAILGLIGIAHFALACFAFSPRPWNATFLFINGLMLGMVFGLVLGFLEGRRLTEALVAGLCASFILADGVTKSVGTWLLTSGVSEEWMPFVAGLIFLLPLCLFVLMLTRIPPPSINDVVNRTARETMSGQERWQLFKRYWLPLSMLVAVYLLLTVLRSIRADFAPELWRLLGAPAAAATYTNSEVIVALGVLIVNGAAVVFKNNRIAFFTSLATCGLGFAIIAGALLTQRSGGLGAFAFMVLIGVGLYLPYVAMHTTVFERLLAMTRERGNLGYLMYLADAFGYLGYVIVMIGRNFYPDPDMFLHFFIALCWINSSLSLCALIVVAVYFVRSPSKSRPGPAIPSSPDGNPATSQTASARP</sequence>
<dbReference type="SUPFAM" id="SSF103473">
    <property type="entry name" value="MFS general substrate transporter"/>
    <property type="match status" value="1"/>
</dbReference>
<dbReference type="InterPro" id="IPR043745">
    <property type="entry name" value="DUF5690"/>
</dbReference>
<evidence type="ECO:0008006" key="5">
    <source>
        <dbReference type="Google" id="ProtNLM"/>
    </source>
</evidence>
<feature type="transmembrane region" description="Helical" evidence="2">
    <location>
        <begin position="290"/>
        <end position="311"/>
    </location>
</feature>
<reference evidence="4" key="1">
    <citation type="submission" date="2011-02" db="EMBL/GenBank/DDBJ databases">
        <title>The complete genome of Planctomyces brasiliensis DSM 5305.</title>
        <authorList>
            <person name="Lucas S."/>
            <person name="Copeland A."/>
            <person name="Lapidus A."/>
            <person name="Bruce D."/>
            <person name="Goodwin L."/>
            <person name="Pitluck S."/>
            <person name="Kyrpides N."/>
            <person name="Mavromatis K."/>
            <person name="Pagani I."/>
            <person name="Ivanova N."/>
            <person name="Ovchinnikova G."/>
            <person name="Lu M."/>
            <person name="Detter J.C."/>
            <person name="Han C."/>
            <person name="Land M."/>
            <person name="Hauser L."/>
            <person name="Markowitz V."/>
            <person name="Cheng J.-F."/>
            <person name="Hugenholtz P."/>
            <person name="Woyke T."/>
            <person name="Wu D."/>
            <person name="Tindall B."/>
            <person name="Pomrenke H.G."/>
            <person name="Brambilla E."/>
            <person name="Klenk H.-P."/>
            <person name="Eisen J.A."/>
        </authorList>
    </citation>
    <scope>NUCLEOTIDE SEQUENCE [LARGE SCALE GENOMIC DNA]</scope>
    <source>
        <strain evidence="4">ATCC 49424 / DSM 5305 / JCM 21570 / NBRC 103401 / IFAM 1448</strain>
    </source>
</reference>
<feature type="transmembrane region" description="Helical" evidence="2">
    <location>
        <begin position="358"/>
        <end position="381"/>
    </location>
</feature>
<accession>F0STI5</accession>
<name>F0STI5_RUBBR</name>
<feature type="compositionally biased region" description="Polar residues" evidence="1">
    <location>
        <begin position="430"/>
        <end position="444"/>
    </location>
</feature>
<feature type="transmembrane region" description="Helical" evidence="2">
    <location>
        <begin position="171"/>
        <end position="191"/>
    </location>
</feature>
<dbReference type="Pfam" id="PF18943">
    <property type="entry name" value="DUF5690"/>
    <property type="match status" value="1"/>
</dbReference>
<feature type="transmembrane region" description="Helical" evidence="2">
    <location>
        <begin position="317"/>
        <end position="337"/>
    </location>
</feature>
<evidence type="ECO:0000256" key="2">
    <source>
        <dbReference type="SAM" id="Phobius"/>
    </source>
</evidence>
<feature type="transmembrane region" description="Helical" evidence="2">
    <location>
        <begin position="45"/>
        <end position="66"/>
    </location>
</feature>
<evidence type="ECO:0000313" key="3">
    <source>
        <dbReference type="EMBL" id="ADY61454.1"/>
    </source>
</evidence>
<dbReference type="InterPro" id="IPR036259">
    <property type="entry name" value="MFS_trans_sf"/>
</dbReference>
<feature type="transmembrane region" description="Helical" evidence="2">
    <location>
        <begin position="387"/>
        <end position="414"/>
    </location>
</feature>